<accession>A0ABT1U8A5</accession>
<dbReference type="Proteomes" id="UP001524586">
    <property type="component" value="Unassembled WGS sequence"/>
</dbReference>
<feature type="transmembrane region" description="Helical" evidence="1">
    <location>
        <begin position="104"/>
        <end position="125"/>
    </location>
</feature>
<reference evidence="3 4" key="1">
    <citation type="submission" date="2022-07" db="EMBL/GenBank/DDBJ databases">
        <title>Methylomonas rivi sp. nov., Methylomonas rosea sp. nov., Methylomonas aureus sp. nov. and Methylomonas subterranea sp. nov., four novel methanotrophs isolated from a freshwater creek and the deep terrestrial subsurface.</title>
        <authorList>
            <person name="Abin C."/>
            <person name="Sankaranarayanan K."/>
            <person name="Garner C."/>
            <person name="Sindelar R."/>
            <person name="Kotary K."/>
            <person name="Garner R."/>
            <person name="Barclay S."/>
            <person name="Lawson P."/>
            <person name="Krumholz L."/>
        </authorList>
    </citation>
    <scope>NUCLEOTIDE SEQUENCE [LARGE SCALE GENOMIC DNA]</scope>
    <source>
        <strain evidence="3 4">WSC-6</strain>
    </source>
</reference>
<dbReference type="InterPro" id="IPR017850">
    <property type="entry name" value="Alkaline_phosphatase_core_sf"/>
</dbReference>
<dbReference type="InterPro" id="IPR000917">
    <property type="entry name" value="Sulfatase_N"/>
</dbReference>
<dbReference type="Gene3D" id="3.40.720.10">
    <property type="entry name" value="Alkaline Phosphatase, subunit A"/>
    <property type="match status" value="1"/>
</dbReference>
<keyword evidence="4" id="KW-1185">Reference proteome</keyword>
<keyword evidence="1" id="KW-0472">Membrane</keyword>
<evidence type="ECO:0000259" key="2">
    <source>
        <dbReference type="Pfam" id="PF00884"/>
    </source>
</evidence>
<dbReference type="SUPFAM" id="SSF53649">
    <property type="entry name" value="Alkaline phosphatase-like"/>
    <property type="match status" value="1"/>
</dbReference>
<proteinExistence type="predicted"/>
<dbReference type="PANTHER" id="PTHR43751">
    <property type="entry name" value="SULFATASE"/>
    <property type="match status" value="1"/>
</dbReference>
<evidence type="ECO:0000313" key="4">
    <source>
        <dbReference type="Proteomes" id="UP001524586"/>
    </source>
</evidence>
<keyword evidence="1" id="KW-1133">Transmembrane helix</keyword>
<name>A0ABT1U8A5_9GAMM</name>
<comment type="caution">
    <text evidence="3">The sequence shown here is derived from an EMBL/GenBank/DDBJ whole genome shotgun (WGS) entry which is preliminary data.</text>
</comment>
<feature type="transmembrane region" description="Helical" evidence="1">
    <location>
        <begin position="174"/>
        <end position="192"/>
    </location>
</feature>
<gene>
    <name evidence="3" type="ORF">NP596_16350</name>
</gene>
<protein>
    <submittedName>
        <fullName evidence="3">Sulfatase-like hydrolase/transferase</fullName>
    </submittedName>
</protein>
<dbReference type="InterPro" id="IPR052701">
    <property type="entry name" value="GAG_Ulvan_Degrading_Sulfatases"/>
</dbReference>
<feature type="domain" description="Sulfatase N-terminal" evidence="2">
    <location>
        <begin position="205"/>
        <end position="540"/>
    </location>
</feature>
<dbReference type="Pfam" id="PF00884">
    <property type="entry name" value="Sulfatase"/>
    <property type="match status" value="1"/>
</dbReference>
<keyword evidence="1" id="KW-0812">Transmembrane</keyword>
<organism evidence="3 4">
    <name type="scientific">Methylomonas rivi</name>
    <dbReference type="NCBI Taxonomy" id="2952226"/>
    <lineage>
        <taxon>Bacteria</taxon>
        <taxon>Pseudomonadati</taxon>
        <taxon>Pseudomonadota</taxon>
        <taxon>Gammaproteobacteria</taxon>
        <taxon>Methylococcales</taxon>
        <taxon>Methylococcaceae</taxon>
        <taxon>Methylomonas</taxon>
    </lineage>
</organism>
<dbReference type="EMBL" id="JANIBK010000119">
    <property type="protein sequence ID" value="MCQ8130030.1"/>
    <property type="molecule type" value="Genomic_DNA"/>
</dbReference>
<dbReference type="RefSeq" id="WP_256616455.1">
    <property type="nucleotide sequence ID" value="NZ_JANIBK010000119.1"/>
</dbReference>
<feature type="transmembrane region" description="Helical" evidence="1">
    <location>
        <begin position="131"/>
        <end position="153"/>
    </location>
</feature>
<evidence type="ECO:0000256" key="1">
    <source>
        <dbReference type="SAM" id="Phobius"/>
    </source>
</evidence>
<feature type="transmembrane region" description="Helical" evidence="1">
    <location>
        <begin position="63"/>
        <end position="84"/>
    </location>
</feature>
<evidence type="ECO:0000313" key="3">
    <source>
        <dbReference type="EMBL" id="MCQ8130030.1"/>
    </source>
</evidence>
<dbReference type="PANTHER" id="PTHR43751:SF3">
    <property type="entry name" value="SULFATASE N-TERMINAL DOMAIN-CONTAINING PROTEIN"/>
    <property type="match status" value="1"/>
</dbReference>
<sequence>MQAGSSKANIQSPKALSSIDFWLSLMLAALPFLLKGLLSSPTDGIPYKVLYALLKSVTETPQLLSEVVLFTLLIIALHLGYAWLVWRAWLPISQRLNQPVQQRLLLSLLVFSVLQVGLIALNSWLFPNSGIPIVVPLPLMAMGLLCLLAVLSWHCWQRITHVRNTSNGLGLKRSIGLLFSVLLLASFLTYPGRDDSGSPSSRTRPDIIIIGIDSFRPDHLQQPGDKTTITPNLDKFIQSAYWFKKTYTPLSRTYPAWMSILTGRYPLDHGGRFNLINPDHLIDKELSLPFILKTHHYTTAYAIDETRFSNIDKRYGFDITLSPAIGAADFLLSESSDLPLSNLLSLVPKLQALLFPYQFMNRAVHKTYDPDVFDVGLAGLVKVCDPAQPLFLVTHFELPHWPYDWGDAMHYPSPKHDRLATLSPEAYQKAVYRSDKQFASLMNILQQNGRLNNAVVVVISDHGEGFESFSEPWRSAAEGEQISLPPFSSHGINVLDENQTRVLMAFRRFKQAEISSSAGVNEHIASLVDVAPSALFLAGIDPDELKAGGCNLFDTENSLGECQEEERIVYTETDLYVPALTTPGNIDPNKVAAEAYSLYEVHDDTRLTLKDISVKDLLRLKQRAVISNNGMVAASLPENTSQLVVGDLNAKTYRLVKDNIKIDEQYELLKKLCQKYLDDDTALDDLCTH</sequence>